<dbReference type="PROSITE" id="PS51900">
    <property type="entry name" value="CB"/>
    <property type="match status" value="1"/>
</dbReference>
<dbReference type="EMBL" id="JACIDT010000047">
    <property type="protein sequence ID" value="MBB3928930.1"/>
    <property type="molecule type" value="Genomic_DNA"/>
</dbReference>
<evidence type="ECO:0000256" key="3">
    <source>
        <dbReference type="ARBA" id="ARBA00023125"/>
    </source>
</evidence>
<dbReference type="RefSeq" id="WP_188074058.1">
    <property type="nucleotide sequence ID" value="NZ_BSPS01000154.1"/>
</dbReference>
<keyword evidence="4" id="KW-0233">DNA recombination</keyword>
<evidence type="ECO:0000256" key="1">
    <source>
        <dbReference type="ARBA" id="ARBA00008857"/>
    </source>
</evidence>
<keyword evidence="9" id="KW-1185">Reference proteome</keyword>
<dbReference type="Gene3D" id="1.10.150.130">
    <property type="match status" value="1"/>
</dbReference>
<dbReference type="PANTHER" id="PTHR30349">
    <property type="entry name" value="PHAGE INTEGRASE-RELATED"/>
    <property type="match status" value="1"/>
</dbReference>
<dbReference type="Pfam" id="PF02899">
    <property type="entry name" value="Phage_int_SAM_1"/>
    <property type="match status" value="1"/>
</dbReference>
<gene>
    <name evidence="8" type="ORF">GGR43_004675</name>
</gene>
<feature type="domain" description="Tyr recombinase" evidence="6">
    <location>
        <begin position="170"/>
        <end position="459"/>
    </location>
</feature>
<dbReference type="InterPro" id="IPR013762">
    <property type="entry name" value="Integrase-like_cat_sf"/>
</dbReference>
<dbReference type="SUPFAM" id="SSF56349">
    <property type="entry name" value="DNA breaking-rejoining enzymes"/>
    <property type="match status" value="1"/>
</dbReference>
<proteinExistence type="inferred from homology"/>
<dbReference type="PROSITE" id="PS51898">
    <property type="entry name" value="TYR_RECOMBINASE"/>
    <property type="match status" value="1"/>
</dbReference>
<dbReference type="InterPro" id="IPR010998">
    <property type="entry name" value="Integrase_recombinase_N"/>
</dbReference>
<organism evidence="8 9">
    <name type="scientific">Sphingobium jiangsuense</name>
    <dbReference type="NCBI Taxonomy" id="870476"/>
    <lineage>
        <taxon>Bacteria</taxon>
        <taxon>Pseudomonadati</taxon>
        <taxon>Pseudomonadota</taxon>
        <taxon>Alphaproteobacteria</taxon>
        <taxon>Sphingomonadales</taxon>
        <taxon>Sphingomonadaceae</taxon>
        <taxon>Sphingobium</taxon>
    </lineage>
</organism>
<evidence type="ECO:0000256" key="2">
    <source>
        <dbReference type="ARBA" id="ARBA00022908"/>
    </source>
</evidence>
<name>A0A7W6BRU6_9SPHN</name>
<reference evidence="8 9" key="1">
    <citation type="submission" date="2020-08" db="EMBL/GenBank/DDBJ databases">
        <title>Genomic Encyclopedia of Type Strains, Phase IV (KMG-IV): sequencing the most valuable type-strain genomes for metagenomic binning, comparative biology and taxonomic classification.</title>
        <authorList>
            <person name="Goeker M."/>
        </authorList>
    </citation>
    <scope>NUCLEOTIDE SEQUENCE [LARGE SCALE GENOMIC DNA]</scope>
    <source>
        <strain evidence="8 9">DSM 26189</strain>
    </source>
</reference>
<dbReference type="Gene3D" id="1.10.443.10">
    <property type="entry name" value="Intergrase catalytic core"/>
    <property type="match status" value="1"/>
</dbReference>
<dbReference type="AlphaFoldDB" id="A0A7W6BRU6"/>
<dbReference type="Proteomes" id="UP000571950">
    <property type="component" value="Unassembled WGS sequence"/>
</dbReference>
<dbReference type="InterPro" id="IPR004107">
    <property type="entry name" value="Integrase_SAM-like_N"/>
</dbReference>
<feature type="domain" description="Core-binding (CB)" evidence="7">
    <location>
        <begin position="51"/>
        <end position="140"/>
    </location>
</feature>
<evidence type="ECO:0000313" key="9">
    <source>
        <dbReference type="Proteomes" id="UP000571950"/>
    </source>
</evidence>
<accession>A0A7W6BRU6</accession>
<sequence>MHYFQFDPGRAVEPILLDGKVLRPPLDPAILHRLSSLLPETDLPMLIDAEGRPARELNAFTSFLRSDGVSLASAGHYARDLQIFARYLNDLHGKALLDASDADVGAYRRLRLEGPSTMRLMGSSWKRTSAALTRFYQWAASADVALMETAPRTRFRRDGAVADDSVKMVSIEDYVVFREHGLLGRNNSEAERRRLPLRDAAFAELLVTTGVRLEEGASLLVGELPEMDASAFNAGRSTMVDLPATITKGRKPRSVPFPKRVAGSFIDVYVREERSRLVDRWRRAGGVRTMRDPLVGRRVGGARIAIAGEDSPRPIASLRIGERRNLVLLPGAGASLDHAQPASLWLAQDGGAMTTAAWQSIFRRTSAALSASIGRDIAISPHTLRHTFAVYWLTHLIKAEVARLDSGVRADRTEEVYLKVVADPLRRLQRWLGHASTLTTQKYLAYVDEAFEILDDAADALDARLAGATT</sequence>
<dbReference type="InterPro" id="IPR011010">
    <property type="entry name" value="DNA_brk_join_enz"/>
</dbReference>
<dbReference type="SUPFAM" id="SSF47823">
    <property type="entry name" value="lambda integrase-like, N-terminal domain"/>
    <property type="match status" value="1"/>
</dbReference>
<dbReference type="InterPro" id="IPR002104">
    <property type="entry name" value="Integrase_catalytic"/>
</dbReference>
<evidence type="ECO:0000313" key="8">
    <source>
        <dbReference type="EMBL" id="MBB3928930.1"/>
    </source>
</evidence>
<evidence type="ECO:0000259" key="6">
    <source>
        <dbReference type="PROSITE" id="PS51898"/>
    </source>
</evidence>
<evidence type="ECO:0000259" key="7">
    <source>
        <dbReference type="PROSITE" id="PS51900"/>
    </source>
</evidence>
<comment type="similarity">
    <text evidence="1">Belongs to the 'phage' integrase family.</text>
</comment>
<dbReference type="PANTHER" id="PTHR30349:SF64">
    <property type="entry name" value="PROPHAGE INTEGRASE INTD-RELATED"/>
    <property type="match status" value="1"/>
</dbReference>
<dbReference type="GO" id="GO:0006310">
    <property type="term" value="P:DNA recombination"/>
    <property type="evidence" value="ECO:0007669"/>
    <property type="project" value="UniProtKB-KW"/>
</dbReference>
<keyword evidence="3 5" id="KW-0238">DNA-binding</keyword>
<dbReference type="InterPro" id="IPR050090">
    <property type="entry name" value="Tyrosine_recombinase_XerCD"/>
</dbReference>
<dbReference type="GO" id="GO:0003677">
    <property type="term" value="F:DNA binding"/>
    <property type="evidence" value="ECO:0007669"/>
    <property type="project" value="UniProtKB-UniRule"/>
</dbReference>
<evidence type="ECO:0000256" key="5">
    <source>
        <dbReference type="PROSITE-ProRule" id="PRU01248"/>
    </source>
</evidence>
<dbReference type="InterPro" id="IPR044068">
    <property type="entry name" value="CB"/>
</dbReference>
<protein>
    <submittedName>
        <fullName evidence="8">Site-specific recombinase XerD</fullName>
    </submittedName>
</protein>
<dbReference type="GO" id="GO:0015074">
    <property type="term" value="P:DNA integration"/>
    <property type="evidence" value="ECO:0007669"/>
    <property type="project" value="UniProtKB-KW"/>
</dbReference>
<keyword evidence="2" id="KW-0229">DNA integration</keyword>
<comment type="caution">
    <text evidence="8">The sequence shown here is derived from an EMBL/GenBank/DDBJ whole genome shotgun (WGS) entry which is preliminary data.</text>
</comment>
<evidence type="ECO:0000256" key="4">
    <source>
        <dbReference type="ARBA" id="ARBA00023172"/>
    </source>
</evidence>